<protein>
    <submittedName>
        <fullName evidence="2">GyrI-like domain-containing protein</fullName>
    </submittedName>
</protein>
<dbReference type="Gene3D" id="3.20.80.10">
    <property type="entry name" value="Regulatory factor, effector binding domain"/>
    <property type="match status" value="1"/>
</dbReference>
<keyword evidence="3" id="KW-1185">Reference proteome</keyword>
<evidence type="ECO:0000313" key="2">
    <source>
        <dbReference type="EMBL" id="MBF4692471.1"/>
    </source>
</evidence>
<dbReference type="EMBL" id="JADKNH010000002">
    <property type="protein sequence ID" value="MBF4692471.1"/>
    <property type="molecule type" value="Genomic_DNA"/>
</dbReference>
<dbReference type="SMART" id="SM00871">
    <property type="entry name" value="AraC_E_bind"/>
    <property type="match status" value="1"/>
</dbReference>
<dbReference type="InterPro" id="IPR029441">
    <property type="entry name" value="Cass2"/>
</dbReference>
<evidence type="ECO:0000259" key="1">
    <source>
        <dbReference type="SMART" id="SM00871"/>
    </source>
</evidence>
<evidence type="ECO:0000313" key="3">
    <source>
        <dbReference type="Proteomes" id="UP000614200"/>
    </source>
</evidence>
<dbReference type="PANTHER" id="PTHR36444">
    <property type="entry name" value="TRANSCRIPTIONAL REGULATOR PROTEIN YOBU-RELATED"/>
    <property type="match status" value="1"/>
</dbReference>
<organism evidence="2 3">
    <name type="scientific">Fusibacter ferrireducens</name>
    <dbReference type="NCBI Taxonomy" id="2785058"/>
    <lineage>
        <taxon>Bacteria</taxon>
        <taxon>Bacillati</taxon>
        <taxon>Bacillota</taxon>
        <taxon>Clostridia</taxon>
        <taxon>Eubacteriales</taxon>
        <taxon>Eubacteriales Family XII. Incertae Sedis</taxon>
        <taxon>Fusibacter</taxon>
    </lineage>
</organism>
<dbReference type="InterPro" id="IPR010499">
    <property type="entry name" value="AraC_E-bd"/>
</dbReference>
<comment type="caution">
    <text evidence="2">The sequence shown here is derived from an EMBL/GenBank/DDBJ whole genome shotgun (WGS) entry which is preliminary data.</text>
</comment>
<dbReference type="InterPro" id="IPR053182">
    <property type="entry name" value="YobU-like_regulator"/>
</dbReference>
<dbReference type="PANTHER" id="PTHR36444:SF2">
    <property type="entry name" value="TRANSCRIPTIONAL REGULATOR PROTEIN YOBU-RELATED"/>
    <property type="match status" value="1"/>
</dbReference>
<feature type="domain" description="AraC effector-binding" evidence="1">
    <location>
        <begin position="4"/>
        <end position="154"/>
    </location>
</feature>
<sequence>MNGMNYEIVTLEAITVVGKSIVTTNENGQSMYDIGAMWQQFISEGLFERIEDQTTGKGIGLYTDYEGDFTKPYRFMCGVAVSKGGQNDFETRTIAGGKYAKFTIIGDAVESVGKAWQDIWAMDLDRKYAYDFELYHNDNEDMSQQTIEIYISLN</sequence>
<dbReference type="InterPro" id="IPR011256">
    <property type="entry name" value="Reg_factor_effector_dom_sf"/>
</dbReference>
<reference evidence="2 3" key="1">
    <citation type="submission" date="2020-11" db="EMBL/GenBank/DDBJ databases">
        <title>Fusibacter basophilias sp. nov.</title>
        <authorList>
            <person name="Qiu D."/>
        </authorList>
    </citation>
    <scope>NUCLEOTIDE SEQUENCE [LARGE SCALE GENOMIC DNA]</scope>
    <source>
        <strain evidence="2 3">Q10-2</strain>
    </source>
</reference>
<proteinExistence type="predicted"/>
<dbReference type="Proteomes" id="UP000614200">
    <property type="component" value="Unassembled WGS sequence"/>
</dbReference>
<accession>A0ABR9ZPU0</accession>
<gene>
    <name evidence="2" type="ORF">ISU02_05050</name>
</gene>
<name>A0ABR9ZPU0_9FIRM</name>
<dbReference type="Pfam" id="PF14526">
    <property type="entry name" value="Cass2"/>
    <property type="match status" value="1"/>
</dbReference>
<dbReference type="SUPFAM" id="SSF55136">
    <property type="entry name" value="Probable bacterial effector-binding domain"/>
    <property type="match status" value="1"/>
</dbReference>